<evidence type="ECO:0000313" key="2">
    <source>
        <dbReference type="Proteomes" id="UP001164539"/>
    </source>
</evidence>
<keyword evidence="1" id="KW-0418">Kinase</keyword>
<comment type="caution">
    <text evidence="1">The sequence shown here is derived from an EMBL/GenBank/DDBJ whole genome shotgun (WGS) entry which is preliminary data.</text>
</comment>
<gene>
    <name evidence="1" type="ORF">OWV82_023159</name>
</gene>
<dbReference type="Proteomes" id="UP001164539">
    <property type="component" value="Chromosome 13"/>
</dbReference>
<organism evidence="1 2">
    <name type="scientific">Melia azedarach</name>
    <name type="common">Chinaberry tree</name>
    <dbReference type="NCBI Taxonomy" id="155640"/>
    <lineage>
        <taxon>Eukaryota</taxon>
        <taxon>Viridiplantae</taxon>
        <taxon>Streptophyta</taxon>
        <taxon>Embryophyta</taxon>
        <taxon>Tracheophyta</taxon>
        <taxon>Spermatophyta</taxon>
        <taxon>Magnoliopsida</taxon>
        <taxon>eudicotyledons</taxon>
        <taxon>Gunneridae</taxon>
        <taxon>Pentapetalae</taxon>
        <taxon>rosids</taxon>
        <taxon>malvids</taxon>
        <taxon>Sapindales</taxon>
        <taxon>Meliaceae</taxon>
        <taxon>Melia</taxon>
    </lineage>
</organism>
<accession>A0ACC1WWC7</accession>
<keyword evidence="2" id="KW-1185">Reference proteome</keyword>
<reference evidence="1 2" key="1">
    <citation type="journal article" date="2023" name="Science">
        <title>Complex scaffold remodeling in plant triterpene biosynthesis.</title>
        <authorList>
            <person name="De La Pena R."/>
            <person name="Hodgson H."/>
            <person name="Liu J.C."/>
            <person name="Stephenson M.J."/>
            <person name="Martin A.C."/>
            <person name="Owen C."/>
            <person name="Harkess A."/>
            <person name="Leebens-Mack J."/>
            <person name="Jimenez L.E."/>
            <person name="Osbourn A."/>
            <person name="Sattely E.S."/>
        </authorList>
    </citation>
    <scope>NUCLEOTIDE SEQUENCE [LARGE SCALE GENOMIC DNA]</scope>
    <source>
        <strain evidence="2">cv. JPN11</strain>
        <tissue evidence="1">Leaf</tissue>
    </source>
</reference>
<dbReference type="EMBL" id="CM051406">
    <property type="protein sequence ID" value="KAJ4703229.1"/>
    <property type="molecule type" value="Genomic_DNA"/>
</dbReference>
<protein>
    <submittedName>
        <fullName evidence="1">Cysteine rich receptor like kinase</fullName>
    </submittedName>
</protein>
<keyword evidence="1" id="KW-0675">Receptor</keyword>
<evidence type="ECO:0000313" key="1">
    <source>
        <dbReference type="EMBL" id="KAJ4703229.1"/>
    </source>
</evidence>
<proteinExistence type="predicted"/>
<sequence>MRPQTRKMVKNQLRAMGFLIMPFFMLSSLTDANPLAIAYSNINFYTPNSMFERNLKVLLVSISSNISQGFYNSSVGDDPDRVYGRALCRGDVNHTVCQSCLENARQEILKEPKSEEAIIWYELCQIQYSYRKFSTMVYAGQYPDWNNQQKHVSNPARFSEVLMSLMNKLLIEASSNSSKRLFADGEIKFPKSETIYGLVQCIGDIATGECNNCLTGALGDLNACCGALQGGIVVSENCNVRFQLSQFYNGSSLSLTYPASSGRKWKTGMVLAVAGLSIFALAVLIGSYVVYLRRKKGTQNDEERSQLGLLRELARPTSVTLTNAGDLVSSEELPFIHLDVIRAATDEFSDSNKLGQGGFGTVYKGVLPNGVEVAVKRLSRKSWQGLEEFKNEIILIAKLQHRNLVRLLGCGLDEEEKLLIYEFMPNNSLEIFIFDSKKRPQLEWKTCYNIISGIAKGLLYLHEDSRLKVIHRDLKPSNVLLDEEMVAKISDFGMARIFCENQKTANTRRVVGTYGYMAPEYAMEGVFSVKSDVFSFGVILLEIVSGQKNSGFYQTGRAQSLLAYAWQLWKEGKELELVEPLLMESCTASEVLKCIHIGLLCVQEDPAVRPTMSTVVALMGSESISLPEPRQPPFSVGRTVPIDQSSLKDPSLCDMTASSISPR</sequence>
<keyword evidence="1" id="KW-0808">Transferase</keyword>
<name>A0ACC1WWC7_MELAZ</name>